<dbReference type="Gene3D" id="3.30.1050.10">
    <property type="entry name" value="SCP2 sterol-binding domain"/>
    <property type="match status" value="1"/>
</dbReference>
<dbReference type="Pfam" id="PF02036">
    <property type="entry name" value="SCP2"/>
    <property type="match status" value="1"/>
</dbReference>
<name>A0A543CVZ5_9ACTN</name>
<accession>A0A543CVZ5</accession>
<comment type="caution">
    <text evidence="2">The sequence shown here is derived from an EMBL/GenBank/DDBJ whole genome shotgun (WGS) entry which is preliminary data.</text>
</comment>
<dbReference type="OrthoDB" id="3534000at2"/>
<gene>
    <name evidence="2" type="ORF">FB559_7003</name>
</gene>
<sequence length="113" mass="12387">MASQEEARAALERIATRLTDVDPDELAKHVVERTISCRVPDLDLVFVTRIHPGGLDEFQVAESVNGAQVRLTVNSDDLVALADDELGVAKAWATGRLKIEASLGDLLRLRRIL</sequence>
<proteinExistence type="predicted"/>
<dbReference type="Proteomes" id="UP000316096">
    <property type="component" value="Unassembled WGS sequence"/>
</dbReference>
<evidence type="ECO:0000313" key="3">
    <source>
        <dbReference type="Proteomes" id="UP000316096"/>
    </source>
</evidence>
<feature type="domain" description="SCP2" evidence="1">
    <location>
        <begin position="16"/>
        <end position="112"/>
    </location>
</feature>
<dbReference type="AlphaFoldDB" id="A0A543CVZ5"/>
<organism evidence="2 3">
    <name type="scientific">Actinoallomurus bryophytorum</name>
    <dbReference type="NCBI Taxonomy" id="1490222"/>
    <lineage>
        <taxon>Bacteria</taxon>
        <taxon>Bacillati</taxon>
        <taxon>Actinomycetota</taxon>
        <taxon>Actinomycetes</taxon>
        <taxon>Streptosporangiales</taxon>
        <taxon>Thermomonosporaceae</taxon>
        <taxon>Actinoallomurus</taxon>
    </lineage>
</organism>
<dbReference type="InterPro" id="IPR003033">
    <property type="entry name" value="SCP2_sterol-bd_dom"/>
</dbReference>
<dbReference type="SUPFAM" id="SSF55718">
    <property type="entry name" value="SCP-like"/>
    <property type="match status" value="1"/>
</dbReference>
<evidence type="ECO:0000259" key="1">
    <source>
        <dbReference type="Pfam" id="PF02036"/>
    </source>
</evidence>
<protein>
    <submittedName>
        <fullName evidence="2">SCP-2 sterol transfer family protein</fullName>
    </submittedName>
</protein>
<dbReference type="EMBL" id="VFOZ01000001">
    <property type="protein sequence ID" value="TQM01251.1"/>
    <property type="molecule type" value="Genomic_DNA"/>
</dbReference>
<keyword evidence="3" id="KW-1185">Reference proteome</keyword>
<reference evidence="2 3" key="1">
    <citation type="submission" date="2019-06" db="EMBL/GenBank/DDBJ databases">
        <title>Sequencing the genomes of 1000 actinobacteria strains.</title>
        <authorList>
            <person name="Klenk H.-P."/>
        </authorList>
    </citation>
    <scope>NUCLEOTIDE SEQUENCE [LARGE SCALE GENOMIC DNA]</scope>
    <source>
        <strain evidence="2 3">DSM 102200</strain>
    </source>
</reference>
<dbReference type="InterPro" id="IPR036527">
    <property type="entry name" value="SCP2_sterol-bd_dom_sf"/>
</dbReference>
<evidence type="ECO:0000313" key="2">
    <source>
        <dbReference type="EMBL" id="TQM01251.1"/>
    </source>
</evidence>